<sequence length="146" mass="16449">MISRMLIVFIFGLFPLAHASVEFGCPYPSSIKRKADHFQSDNGYWKSPKVEFPGFLDTFVGAVFIPAEDGERKRGHLEYCSYKAANNQWVNLRFQAPEPLASMSLTDSTHWVLAHGPFDQEIYVCTDSQPDNCSFTLVPPKSWPAG</sequence>
<organism evidence="2 5">
    <name type="scientific">Pseudomonas brenneri</name>
    <dbReference type="NCBI Taxonomy" id="129817"/>
    <lineage>
        <taxon>Bacteria</taxon>
        <taxon>Pseudomonadati</taxon>
        <taxon>Pseudomonadota</taxon>
        <taxon>Gammaproteobacteria</taxon>
        <taxon>Pseudomonadales</taxon>
        <taxon>Pseudomonadaceae</taxon>
        <taxon>Pseudomonas</taxon>
    </lineage>
</organism>
<dbReference type="Pfam" id="PF12582">
    <property type="entry name" value="DUF3757"/>
    <property type="match status" value="1"/>
</dbReference>
<reference evidence="2 5" key="2">
    <citation type="submission" date="2019-09" db="EMBL/GenBank/DDBJ databases">
        <title>Draft genome sequence of Pseudomonas brenneri CCUG 51514(T).</title>
        <authorList>
            <person name="Tunovic T."/>
            <person name="Pineiro-Iglesias B."/>
            <person name="Unosson C."/>
            <person name="Inganas E."/>
            <person name="Ohlen M."/>
            <person name="Cardew S."/>
            <person name="Jensie-Markopoulos S."/>
            <person name="Salva-Serra F."/>
            <person name="Jaen-Luchoro D."/>
            <person name="Svensson-Stadler L."/>
            <person name="Chun J."/>
            <person name="Moore E."/>
        </authorList>
    </citation>
    <scope>NUCLEOTIDE SEQUENCE [LARGE SCALE GENOMIC DNA]</scope>
    <source>
        <strain evidence="2 5">CCUG 51514</strain>
    </source>
</reference>
<evidence type="ECO:0000313" key="3">
    <source>
        <dbReference type="EMBL" id="SDU83885.1"/>
    </source>
</evidence>
<keyword evidence="1" id="KW-0732">Signal</keyword>
<dbReference type="Proteomes" id="UP000199620">
    <property type="component" value="Chromosome I"/>
</dbReference>
<dbReference type="Proteomes" id="UP000325296">
    <property type="component" value="Unassembled WGS sequence"/>
</dbReference>
<gene>
    <name evidence="2" type="ORF">F1720_20515</name>
    <name evidence="3" type="ORF">SAMN04490181_0307</name>
</gene>
<keyword evidence="4" id="KW-1185">Reference proteome</keyword>
<protein>
    <submittedName>
        <fullName evidence="2">DUF3757 domain-containing protein</fullName>
    </submittedName>
</protein>
<evidence type="ECO:0000313" key="2">
    <source>
        <dbReference type="EMBL" id="KAA2227979.1"/>
    </source>
</evidence>
<evidence type="ECO:0000313" key="5">
    <source>
        <dbReference type="Proteomes" id="UP000325296"/>
    </source>
</evidence>
<evidence type="ECO:0000313" key="4">
    <source>
        <dbReference type="Proteomes" id="UP000199620"/>
    </source>
</evidence>
<evidence type="ECO:0000256" key="1">
    <source>
        <dbReference type="SAM" id="SignalP"/>
    </source>
</evidence>
<name>A0A5B2UQ05_9PSED</name>
<dbReference type="EMBL" id="LT629800">
    <property type="protein sequence ID" value="SDU83885.1"/>
    <property type="molecule type" value="Genomic_DNA"/>
</dbReference>
<feature type="chain" id="PRO_5022793562" evidence="1">
    <location>
        <begin position="20"/>
        <end position="146"/>
    </location>
</feature>
<accession>A0A5B2UQ05</accession>
<feature type="signal peptide" evidence="1">
    <location>
        <begin position="1"/>
        <end position="19"/>
    </location>
</feature>
<dbReference type="InterPro" id="IPR022231">
    <property type="entry name" value="DUF3757"/>
</dbReference>
<reference evidence="3 4" key="1">
    <citation type="submission" date="2016-10" db="EMBL/GenBank/DDBJ databases">
        <authorList>
            <person name="Varghese N."/>
            <person name="Submissions S."/>
        </authorList>
    </citation>
    <scope>NUCLEOTIDE SEQUENCE [LARGE SCALE GENOMIC DNA]</scope>
    <source>
        <strain evidence="3 4">BS2771</strain>
    </source>
</reference>
<dbReference type="EMBL" id="VUOL01000012">
    <property type="protein sequence ID" value="KAA2227979.1"/>
    <property type="molecule type" value="Genomic_DNA"/>
</dbReference>
<dbReference type="AlphaFoldDB" id="A0A5B2UQ05"/>
<proteinExistence type="predicted"/>